<protein>
    <submittedName>
        <fullName evidence="1">Uncharacterized protein</fullName>
    </submittedName>
</protein>
<keyword evidence="2" id="KW-1185">Reference proteome</keyword>
<proteinExistence type="predicted"/>
<dbReference type="EMBL" id="KZ613512">
    <property type="protein sequence ID" value="PMD15593.1"/>
    <property type="molecule type" value="Genomic_DNA"/>
</dbReference>
<accession>A0A2J6PNJ2</accession>
<organism evidence="1 2">
    <name type="scientific">Hyaloscypha hepaticicola</name>
    <dbReference type="NCBI Taxonomy" id="2082293"/>
    <lineage>
        <taxon>Eukaryota</taxon>
        <taxon>Fungi</taxon>
        <taxon>Dikarya</taxon>
        <taxon>Ascomycota</taxon>
        <taxon>Pezizomycotina</taxon>
        <taxon>Leotiomycetes</taxon>
        <taxon>Helotiales</taxon>
        <taxon>Hyaloscyphaceae</taxon>
        <taxon>Hyaloscypha</taxon>
    </lineage>
</organism>
<dbReference type="Proteomes" id="UP000235672">
    <property type="component" value="Unassembled WGS sequence"/>
</dbReference>
<reference evidence="1 2" key="1">
    <citation type="submission" date="2016-05" db="EMBL/GenBank/DDBJ databases">
        <title>A degradative enzymes factory behind the ericoid mycorrhizal symbiosis.</title>
        <authorList>
            <consortium name="DOE Joint Genome Institute"/>
            <person name="Martino E."/>
            <person name="Morin E."/>
            <person name="Grelet G."/>
            <person name="Kuo A."/>
            <person name="Kohler A."/>
            <person name="Daghino S."/>
            <person name="Barry K."/>
            <person name="Choi C."/>
            <person name="Cichocki N."/>
            <person name="Clum A."/>
            <person name="Copeland A."/>
            <person name="Hainaut M."/>
            <person name="Haridas S."/>
            <person name="Labutti K."/>
            <person name="Lindquist E."/>
            <person name="Lipzen A."/>
            <person name="Khouja H.-R."/>
            <person name="Murat C."/>
            <person name="Ohm R."/>
            <person name="Olson A."/>
            <person name="Spatafora J."/>
            <person name="Veneault-Fourrey C."/>
            <person name="Henrissat B."/>
            <person name="Grigoriev I."/>
            <person name="Martin F."/>
            <person name="Perotto S."/>
        </authorList>
    </citation>
    <scope>NUCLEOTIDE SEQUENCE [LARGE SCALE GENOMIC DNA]</scope>
    <source>
        <strain evidence="1 2">UAMH 7357</strain>
    </source>
</reference>
<evidence type="ECO:0000313" key="1">
    <source>
        <dbReference type="EMBL" id="PMD15593.1"/>
    </source>
</evidence>
<gene>
    <name evidence="1" type="ORF">NA56DRAFT_650060</name>
</gene>
<name>A0A2J6PNJ2_9HELO</name>
<evidence type="ECO:0000313" key="2">
    <source>
        <dbReference type="Proteomes" id="UP000235672"/>
    </source>
</evidence>
<dbReference type="AlphaFoldDB" id="A0A2J6PNJ2"/>
<sequence length="203" mass="21334">MANVPPFVDGPVVTEGWRGNGHQLYRAYIQAFVAAYAAPDTGIPFLILGNLPPANIVNNAGGLANLPKSIAFSFMGPAEGYPLQMAANIAVCAIYDAFWHPPGNQASYWGGLHPTRVNLNRERFTQVSLCASSHKPGGHTSRAQVRALQAAYRWRFAGGNRPFVPNFPGAAGAAAPAAPPVPAGALAAPPAPTKFTRSGRTYG</sequence>